<dbReference type="InterPro" id="IPR036526">
    <property type="entry name" value="C-N_Hydrolase_sf"/>
</dbReference>
<dbReference type="SUPFAM" id="SSF48452">
    <property type="entry name" value="TPR-like"/>
    <property type="match status" value="1"/>
</dbReference>
<comment type="caution">
    <text evidence="1">The sequence shown here is derived from an EMBL/GenBank/DDBJ whole genome shotgun (WGS) entry which is preliminary data.</text>
</comment>
<sequence length="1276" mass="146999">MQVEEHEDILLEKARTEKNKFEALRLYEQVIKSFIRKKNVVRVRKIYAEIGILHVFKYFTVMAMEKFEGIFRFYAKIFKDGANFFKQTGNKAEKLECEAIALLIITLFKEYNVESKNELIKILGIFNILNEIHSKESNHDIMARISLSTGLTIFMLMVFCKNPIELEKISQKGISVVSNSWKLSRNSGNLQTLILSIFLEVILLLVQNTFKNYQDKGRKQNHQTLLSKAEEILKLAEDCNDAYILSYLYNAIGIVRSVFAIHYIEDEIKQRNFIEKGINFIEKGLIFAKEAKNKVLVITSLYFLHHSAFISGRFMYLQKRIINDLKEVKSAGIRFLSLSRPHFFADFYAHYIPAFYYSNIAQMSFFTSSQRKSYAKKGIDYALKSLKIITLEPDYSVSFIALTVSYAVLVRLATSEEEKRINIEKMLKYAEKADKLGEKYGGGDARTLGYSALYRAYKTLADIGESEEEKINMLSKAIEVSKKNLMLFSESRTGIIVAQTRLGLLYEEIGILTNDIDTLMKAKDLILKSNKESNERGYHYYTATTYEYISRIEDRLGNHTSSAENYKKATESHKDSLRNIEYKLLKDRIKVKIKYAHAWSKIERAKAYHKNENHLKAMQSYEEASEILKKIPKYVFEGFYNVAWALLEKAELLSKQEKQDEAINQYKIASSAFEKAIEFLDQASTKSKDQPERERIKKLKKVANVRINYCKARINIEEAILLGKKGEHSIAAEKFAIAASVFRGVCTQYKLERERKELEAIYYLCRAWESMELAEKFEEPERFEYSANLFSKASNLFSDTKLKLLALGNSAFCQALELGCKFDESFEIKIKTELYPKIKLMLSKAASSYGKGGFENVANWALATSIYFDAAWHLIQADKEFDLSEKGRLLNIGSNYLRSALDLFNQAGYKNKAAEVQDRLSRVEKEESILFSALNIIKEPSISRSTIGIVAPSCPIESSQSPRLGEAHQFIEEERRIAKGRMERKKYELVYRDLFEEYPKVQKRECRVGIAQIGVSVTGDIMGELYEINPSGLLNIKENKVEEVRSNVKNMVERAHDEGINILLFPEMTIDLNNGKLLELISNQAKLFGMYIIPGSFHDQETKRNISKVFGPDGILWEQEKHIPAVINIGGGKHFKEGIEVGNLPRKTIICNTEYGRIAIVICRDFLDMDLRVELKNFEPPIDIILNPAFTPVTADFKAAHFDARRSIYAYSFFANIGEYGESLIYTPEKDRTERNIPAKEESLIFKDIDLFKLRSERKKWEKKDSRKQTFIQSTR</sequence>
<dbReference type="SMART" id="SM00028">
    <property type="entry name" value="TPR"/>
    <property type="match status" value="3"/>
</dbReference>
<reference evidence="1" key="1">
    <citation type="journal article" date="2015" name="Nature">
        <title>Complex archaea that bridge the gap between prokaryotes and eukaryotes.</title>
        <authorList>
            <person name="Spang A."/>
            <person name="Saw J.H."/>
            <person name="Jorgensen S.L."/>
            <person name="Zaremba-Niedzwiedzka K."/>
            <person name="Martijn J."/>
            <person name="Lind A.E."/>
            <person name="van Eijk R."/>
            <person name="Schleper C."/>
            <person name="Guy L."/>
            <person name="Ettema T.J."/>
        </authorList>
    </citation>
    <scope>NUCLEOTIDE SEQUENCE</scope>
</reference>
<protein>
    <recommendedName>
        <fullName evidence="2">CN hydrolase domain-containing protein</fullName>
    </recommendedName>
</protein>
<evidence type="ECO:0000313" key="1">
    <source>
        <dbReference type="EMBL" id="KKN13944.1"/>
    </source>
</evidence>
<dbReference type="InterPro" id="IPR011990">
    <property type="entry name" value="TPR-like_helical_dom_sf"/>
</dbReference>
<dbReference type="InterPro" id="IPR050345">
    <property type="entry name" value="Aliph_Amidase/BUP"/>
</dbReference>
<dbReference type="CDD" id="cd07197">
    <property type="entry name" value="nitrilase"/>
    <property type="match status" value="1"/>
</dbReference>
<dbReference type="GO" id="GO:0016811">
    <property type="term" value="F:hydrolase activity, acting on carbon-nitrogen (but not peptide) bonds, in linear amides"/>
    <property type="evidence" value="ECO:0007669"/>
    <property type="project" value="UniProtKB-ARBA"/>
</dbReference>
<accession>A0A0F9N7S4</accession>
<dbReference type="InterPro" id="IPR019734">
    <property type="entry name" value="TPR_rpt"/>
</dbReference>
<name>A0A0F9N7S4_9ZZZZ</name>
<dbReference type="Gene3D" id="1.25.40.10">
    <property type="entry name" value="Tetratricopeptide repeat domain"/>
    <property type="match status" value="1"/>
</dbReference>
<dbReference type="PANTHER" id="PTHR43674:SF2">
    <property type="entry name" value="BETA-UREIDOPROPIONASE"/>
    <property type="match status" value="1"/>
</dbReference>
<dbReference type="PANTHER" id="PTHR43674">
    <property type="entry name" value="NITRILASE C965.09-RELATED"/>
    <property type="match status" value="1"/>
</dbReference>
<dbReference type="AlphaFoldDB" id="A0A0F9N7S4"/>
<organism evidence="1">
    <name type="scientific">marine sediment metagenome</name>
    <dbReference type="NCBI Taxonomy" id="412755"/>
    <lineage>
        <taxon>unclassified sequences</taxon>
        <taxon>metagenomes</taxon>
        <taxon>ecological metagenomes</taxon>
    </lineage>
</organism>
<evidence type="ECO:0008006" key="2">
    <source>
        <dbReference type="Google" id="ProtNLM"/>
    </source>
</evidence>
<dbReference type="Gene3D" id="3.60.110.10">
    <property type="entry name" value="Carbon-nitrogen hydrolase"/>
    <property type="match status" value="1"/>
</dbReference>
<dbReference type="SUPFAM" id="SSF56317">
    <property type="entry name" value="Carbon-nitrogen hydrolase"/>
    <property type="match status" value="1"/>
</dbReference>
<gene>
    <name evidence="1" type="ORF">LCGC14_1001100</name>
</gene>
<dbReference type="EMBL" id="LAZR01003868">
    <property type="protein sequence ID" value="KKN13944.1"/>
    <property type="molecule type" value="Genomic_DNA"/>
</dbReference>
<proteinExistence type="predicted"/>